<protein>
    <submittedName>
        <fullName evidence="2">Uncharacterized protein</fullName>
    </submittedName>
</protein>
<keyword evidence="1" id="KW-0812">Transmembrane</keyword>
<reference evidence="2 3" key="1">
    <citation type="submission" date="2020-08" db="EMBL/GenBank/DDBJ databases">
        <title>Plant Genome Project.</title>
        <authorList>
            <person name="Zhang R.-G."/>
        </authorList>
    </citation>
    <scope>NUCLEOTIDE SEQUENCE [LARGE SCALE GENOMIC DNA]</scope>
    <source>
        <tissue evidence="2">Rhizome</tissue>
    </source>
</reference>
<accession>A0A8J5HKY7</accession>
<feature type="transmembrane region" description="Helical" evidence="1">
    <location>
        <begin position="49"/>
        <end position="71"/>
    </location>
</feature>
<name>A0A8J5HKY7_ZINOF</name>
<dbReference type="EMBL" id="JACMSC010000003">
    <property type="protein sequence ID" value="KAG6527309.1"/>
    <property type="molecule type" value="Genomic_DNA"/>
</dbReference>
<comment type="caution">
    <text evidence="2">The sequence shown here is derived from an EMBL/GenBank/DDBJ whole genome shotgun (WGS) entry which is preliminary data.</text>
</comment>
<organism evidence="2 3">
    <name type="scientific">Zingiber officinale</name>
    <name type="common">Ginger</name>
    <name type="synonym">Amomum zingiber</name>
    <dbReference type="NCBI Taxonomy" id="94328"/>
    <lineage>
        <taxon>Eukaryota</taxon>
        <taxon>Viridiplantae</taxon>
        <taxon>Streptophyta</taxon>
        <taxon>Embryophyta</taxon>
        <taxon>Tracheophyta</taxon>
        <taxon>Spermatophyta</taxon>
        <taxon>Magnoliopsida</taxon>
        <taxon>Liliopsida</taxon>
        <taxon>Zingiberales</taxon>
        <taxon>Zingiberaceae</taxon>
        <taxon>Zingiber</taxon>
    </lineage>
</organism>
<sequence>MNSQGSQVKGGGGGGSGNDGNGIGGGSICGVGGFWGFRGFGALKASREAVVITLVGVAVATVVLLVAAQLVETVTLGASDC</sequence>
<keyword evidence="3" id="KW-1185">Reference proteome</keyword>
<keyword evidence="1" id="KW-0472">Membrane</keyword>
<proteinExistence type="predicted"/>
<feature type="transmembrane region" description="Helical" evidence="1">
    <location>
        <begin position="20"/>
        <end position="37"/>
    </location>
</feature>
<evidence type="ECO:0000313" key="3">
    <source>
        <dbReference type="Proteomes" id="UP000734854"/>
    </source>
</evidence>
<evidence type="ECO:0000256" key="1">
    <source>
        <dbReference type="SAM" id="Phobius"/>
    </source>
</evidence>
<dbReference type="Proteomes" id="UP000734854">
    <property type="component" value="Unassembled WGS sequence"/>
</dbReference>
<dbReference type="AlphaFoldDB" id="A0A8J5HKY7"/>
<gene>
    <name evidence="2" type="ORF">ZIOFF_009408</name>
</gene>
<keyword evidence="1" id="KW-1133">Transmembrane helix</keyword>
<evidence type="ECO:0000313" key="2">
    <source>
        <dbReference type="EMBL" id="KAG6527309.1"/>
    </source>
</evidence>